<feature type="region of interest" description="Disordered" evidence="1">
    <location>
        <begin position="109"/>
        <end position="153"/>
    </location>
</feature>
<gene>
    <name evidence="4" type="primary">Aste57867_12280</name>
    <name evidence="3" type="ORF">As57867_012235</name>
    <name evidence="4" type="ORF">ASTE57867_12280</name>
</gene>
<dbReference type="EMBL" id="CAADRA010005369">
    <property type="protein sequence ID" value="VFT89133.1"/>
    <property type="molecule type" value="Genomic_DNA"/>
</dbReference>
<evidence type="ECO:0000256" key="1">
    <source>
        <dbReference type="SAM" id="MobiDB-lite"/>
    </source>
</evidence>
<dbReference type="Proteomes" id="UP000332933">
    <property type="component" value="Unassembled WGS sequence"/>
</dbReference>
<keyword evidence="2" id="KW-0472">Membrane</keyword>
<dbReference type="EMBL" id="VJMH01005348">
    <property type="protein sequence ID" value="KAF0697006.1"/>
    <property type="molecule type" value="Genomic_DNA"/>
</dbReference>
<evidence type="ECO:0000313" key="4">
    <source>
        <dbReference type="EMBL" id="VFT89133.1"/>
    </source>
</evidence>
<accession>A0A485KVL2</accession>
<protein>
    <submittedName>
        <fullName evidence="4">Aste57867_12280 protein</fullName>
    </submittedName>
</protein>
<feature type="compositionally biased region" description="Polar residues" evidence="1">
    <location>
        <begin position="137"/>
        <end position="146"/>
    </location>
</feature>
<reference evidence="4 5" key="1">
    <citation type="submission" date="2019-03" db="EMBL/GenBank/DDBJ databases">
        <authorList>
            <person name="Gaulin E."/>
            <person name="Dumas B."/>
        </authorList>
    </citation>
    <scope>NUCLEOTIDE SEQUENCE [LARGE SCALE GENOMIC DNA]</scope>
    <source>
        <strain evidence="4">CBS 568.67</strain>
    </source>
</reference>
<dbReference type="OrthoDB" id="75792at2759"/>
<sequence length="153" mass="16945">MSGGILATFLRERGLVLAGVGIGALYYMEWTGEAIAFMQDYGWFVVFGIGLLLYLDHQFALQLAHWDRRQSLNAANAPERVEILAIEARKVRERQQAAMEEQIKASQAAVALKKKAKPSPPKQTAPPSREYNPLQGAGSTRYQPSGFQRPRGG</sequence>
<evidence type="ECO:0000313" key="3">
    <source>
        <dbReference type="EMBL" id="KAF0697006.1"/>
    </source>
</evidence>
<keyword evidence="5" id="KW-1185">Reference proteome</keyword>
<keyword evidence="2" id="KW-0812">Transmembrane</keyword>
<organism evidence="4 5">
    <name type="scientific">Aphanomyces stellatus</name>
    <dbReference type="NCBI Taxonomy" id="120398"/>
    <lineage>
        <taxon>Eukaryota</taxon>
        <taxon>Sar</taxon>
        <taxon>Stramenopiles</taxon>
        <taxon>Oomycota</taxon>
        <taxon>Saprolegniomycetes</taxon>
        <taxon>Saprolegniales</taxon>
        <taxon>Verrucalvaceae</taxon>
        <taxon>Aphanomyces</taxon>
    </lineage>
</organism>
<reference evidence="3" key="2">
    <citation type="submission" date="2019-06" db="EMBL/GenBank/DDBJ databases">
        <title>Genomics analysis of Aphanomyces spp. identifies a new class of oomycete effector associated with host adaptation.</title>
        <authorList>
            <person name="Gaulin E."/>
        </authorList>
    </citation>
    <scope>NUCLEOTIDE SEQUENCE</scope>
    <source>
        <strain evidence="3">CBS 578.67</strain>
    </source>
</reference>
<keyword evidence="2" id="KW-1133">Transmembrane helix</keyword>
<feature type="transmembrane region" description="Helical" evidence="2">
    <location>
        <begin position="34"/>
        <end position="55"/>
    </location>
</feature>
<evidence type="ECO:0000313" key="5">
    <source>
        <dbReference type="Proteomes" id="UP000332933"/>
    </source>
</evidence>
<evidence type="ECO:0000256" key="2">
    <source>
        <dbReference type="SAM" id="Phobius"/>
    </source>
</evidence>
<proteinExistence type="predicted"/>
<dbReference type="AlphaFoldDB" id="A0A485KVL2"/>
<name>A0A485KVL2_9STRA</name>